<dbReference type="InterPro" id="IPR008914">
    <property type="entry name" value="PEBP"/>
</dbReference>
<dbReference type="OrthoDB" id="9797506at2"/>
<dbReference type="Gene3D" id="3.90.280.10">
    <property type="entry name" value="PEBP-like"/>
    <property type="match status" value="1"/>
</dbReference>
<dbReference type="STRING" id="463014.BAU07_04505"/>
<evidence type="ECO:0000313" key="4">
    <source>
        <dbReference type="Proteomes" id="UP000091926"/>
    </source>
</evidence>
<dbReference type="SUPFAM" id="SSF49777">
    <property type="entry name" value="PEBP-like"/>
    <property type="match status" value="1"/>
</dbReference>
<feature type="signal peptide" evidence="2">
    <location>
        <begin position="1"/>
        <end position="27"/>
    </location>
</feature>
<dbReference type="EMBL" id="CP016172">
    <property type="protein sequence ID" value="ANN76473.1"/>
    <property type="molecule type" value="Genomic_DNA"/>
</dbReference>
<keyword evidence="4" id="KW-1185">Reference proteome</keyword>
<name>A0A193GA15_9BORD</name>
<dbReference type="PANTHER" id="PTHR30289">
    <property type="entry name" value="UNCHARACTERIZED PROTEIN YBCL-RELATED"/>
    <property type="match status" value="1"/>
</dbReference>
<feature type="region of interest" description="Disordered" evidence="1">
    <location>
        <begin position="117"/>
        <end position="137"/>
    </location>
</feature>
<organism evidence="3 4">
    <name type="scientific">Bordetella flabilis</name>
    <dbReference type="NCBI Taxonomy" id="463014"/>
    <lineage>
        <taxon>Bacteria</taxon>
        <taxon>Pseudomonadati</taxon>
        <taxon>Pseudomonadota</taxon>
        <taxon>Betaproteobacteria</taxon>
        <taxon>Burkholderiales</taxon>
        <taxon>Alcaligenaceae</taxon>
        <taxon>Bordetella</taxon>
    </lineage>
</organism>
<dbReference type="Proteomes" id="UP000091926">
    <property type="component" value="Chromosome"/>
</dbReference>
<dbReference type="InterPro" id="IPR005247">
    <property type="entry name" value="YbhB_YbcL/LppC-like"/>
</dbReference>
<proteinExistence type="predicted"/>
<keyword evidence="2" id="KW-0732">Signal</keyword>
<dbReference type="InterPro" id="IPR036610">
    <property type="entry name" value="PEBP-like_sf"/>
</dbReference>
<accession>A0A193GA15</accession>
<dbReference type="KEGG" id="bfz:BAU07_04505"/>
<feature type="chain" id="PRO_5008258690" evidence="2">
    <location>
        <begin position="28"/>
        <end position="193"/>
    </location>
</feature>
<dbReference type="PANTHER" id="PTHR30289:SF1">
    <property type="entry name" value="PEBP (PHOSPHATIDYLETHANOLAMINE-BINDING PROTEIN) FAMILY PROTEIN"/>
    <property type="match status" value="1"/>
</dbReference>
<sequence>MNRRNRLRMSWALAGTVCLAASLSAQAAQPSFTLSAKGLHDNSTLPRAHAASAKDAAGRMCGGDNVSPELGFSNVPAATKSFAVTIYDPDGGQGLGIVHWVLYGIPAATRSLPRGIGAQGPAGSTPGTNRTGGGGYYGPCPPVGDKPHHYIFQAYALDLEPGALKPGLTRDALIEAMRGHVLGSSSIMLRYAR</sequence>
<gene>
    <name evidence="3" type="ORF">BAU07_04505</name>
</gene>
<protein>
    <submittedName>
        <fullName evidence="3">PEBP family protein</fullName>
    </submittedName>
</protein>
<evidence type="ECO:0000256" key="1">
    <source>
        <dbReference type="SAM" id="MobiDB-lite"/>
    </source>
</evidence>
<dbReference type="RefSeq" id="WP_066654491.1">
    <property type="nucleotide sequence ID" value="NZ_CBCSCL010000022.1"/>
</dbReference>
<evidence type="ECO:0000256" key="2">
    <source>
        <dbReference type="SAM" id="SignalP"/>
    </source>
</evidence>
<dbReference type="Pfam" id="PF01161">
    <property type="entry name" value="PBP"/>
    <property type="match status" value="1"/>
</dbReference>
<dbReference type="NCBIfam" id="TIGR00481">
    <property type="entry name" value="YbhB/YbcL family Raf kinase inhibitor-like protein"/>
    <property type="match status" value="1"/>
</dbReference>
<dbReference type="AlphaFoldDB" id="A0A193GA15"/>
<dbReference type="CDD" id="cd00865">
    <property type="entry name" value="PEBP_bact_arch"/>
    <property type="match status" value="1"/>
</dbReference>
<reference evidence="3 4" key="1">
    <citation type="submission" date="2016-06" db="EMBL/GenBank/DDBJ databases">
        <title>Complete genome sequences of Bordetella bronchialis and Bordetella flabilis.</title>
        <authorList>
            <person name="LiPuma J.J."/>
            <person name="Spilker T."/>
        </authorList>
    </citation>
    <scope>NUCLEOTIDE SEQUENCE [LARGE SCALE GENOMIC DNA]</scope>
    <source>
        <strain evidence="3 4">AU10664</strain>
    </source>
</reference>
<evidence type="ECO:0000313" key="3">
    <source>
        <dbReference type="EMBL" id="ANN76473.1"/>
    </source>
</evidence>